<comment type="caution">
    <text evidence="2">The sequence shown here is derived from an EMBL/GenBank/DDBJ whole genome shotgun (WGS) entry which is preliminary data.</text>
</comment>
<evidence type="ECO:0000256" key="1">
    <source>
        <dbReference type="SAM" id="Phobius"/>
    </source>
</evidence>
<protein>
    <submittedName>
        <fullName evidence="2">Uncharacterized protein</fullName>
    </submittedName>
</protein>
<dbReference type="PATRIC" id="fig|1392007.3.peg.2038"/>
<keyword evidence="3" id="KW-1185">Reference proteome</keyword>
<feature type="transmembrane region" description="Helical" evidence="1">
    <location>
        <begin position="7"/>
        <end position="24"/>
    </location>
</feature>
<dbReference type="EMBL" id="AWWH01000201">
    <property type="protein sequence ID" value="ETA73180.1"/>
    <property type="molecule type" value="Genomic_DNA"/>
</dbReference>
<feature type="transmembrane region" description="Helical" evidence="1">
    <location>
        <begin position="115"/>
        <end position="135"/>
    </location>
</feature>
<dbReference type="RefSeq" id="WP_023860614.1">
    <property type="nucleotide sequence ID" value="NZ_AWWH01000201.1"/>
</dbReference>
<name>V7HV91_9LACO</name>
<dbReference type="AlphaFoldDB" id="V7HV91"/>
<gene>
    <name evidence="2" type="ORF">LEQ_2185</name>
</gene>
<keyword evidence="1" id="KW-0812">Transmembrane</keyword>
<keyword evidence="1" id="KW-0472">Membrane</keyword>
<accession>V7HV91</accession>
<reference evidence="2 3" key="1">
    <citation type="journal article" date="2014" name="Genome Announc.">
        <title>The Genome of the Predominant Equine Lactobacillus Species, Lactobacillus equi, Is Reflective of Its Lifestyle Adaptations to an Herbivorous Host.</title>
        <authorList>
            <person name="O'Donnell M.M."/>
            <person name="Harris H.M."/>
            <person name="O'Toole P.W."/>
            <person name="Ross R.P."/>
        </authorList>
    </citation>
    <scope>NUCLEOTIDE SEQUENCE [LARGE SCALE GENOMIC DNA]</scope>
    <source>
        <strain evidence="2 3">DPC 6820</strain>
    </source>
</reference>
<proteinExistence type="predicted"/>
<sequence length="139" mass="16271">MLKVLKMLGYFLFGGCLLALFLLVQGNGSYHVELLHLYLGLMLLTYPIFRIKNPNWFSAQVANYRQNNFDNYQNQRAKYQKIGPWSSPGVRVNPYEYSTVYPISYDWGYGLGKSILLTVLYLFLAPAFWLLAYFMQRNK</sequence>
<dbReference type="Proteomes" id="UP000018559">
    <property type="component" value="Unassembled WGS sequence"/>
</dbReference>
<evidence type="ECO:0000313" key="3">
    <source>
        <dbReference type="Proteomes" id="UP000018559"/>
    </source>
</evidence>
<organism evidence="2 3">
    <name type="scientific">Ligilactobacillus equi DPC 6820</name>
    <dbReference type="NCBI Taxonomy" id="1392007"/>
    <lineage>
        <taxon>Bacteria</taxon>
        <taxon>Bacillati</taxon>
        <taxon>Bacillota</taxon>
        <taxon>Bacilli</taxon>
        <taxon>Lactobacillales</taxon>
        <taxon>Lactobacillaceae</taxon>
        <taxon>Ligilactobacillus</taxon>
    </lineage>
</organism>
<evidence type="ECO:0000313" key="2">
    <source>
        <dbReference type="EMBL" id="ETA73180.1"/>
    </source>
</evidence>
<keyword evidence="1" id="KW-1133">Transmembrane helix</keyword>